<dbReference type="Pfam" id="PF05050">
    <property type="entry name" value="Methyltransf_21"/>
    <property type="match status" value="1"/>
</dbReference>
<dbReference type="Gene3D" id="3.40.50.150">
    <property type="entry name" value="Vaccinia Virus protein VP39"/>
    <property type="match status" value="1"/>
</dbReference>
<organism evidence="2 3">
    <name type="scientific">Cyanidiococcus yangmingshanensis</name>
    <dbReference type="NCBI Taxonomy" id="2690220"/>
    <lineage>
        <taxon>Eukaryota</taxon>
        <taxon>Rhodophyta</taxon>
        <taxon>Bangiophyceae</taxon>
        <taxon>Cyanidiales</taxon>
        <taxon>Cyanidiaceae</taxon>
        <taxon>Cyanidiococcus</taxon>
    </lineage>
</organism>
<dbReference type="AlphaFoldDB" id="A0A7J7IJ56"/>
<sequence>MRANGGLFDAHIHRLFDRLMREPGVLERCQQGSELVIDAGMNFGSFALYAANRGCRVIGFEMQPSVAAAVLLAAHLNGFTRQLQVVPHPVWNQSDEVLVFYPRRDNVGGTHAMDASSVGNDSFSTAVHLRTVRIEDWVPRRSLVRFMKLDVEGSELEALRGMLDLLRRKRVLNLVMELQPEPSYRRALQLLYSCGYRCIELQLLNKEELDHTELPLARFKQEPSTEAAFWDSFNFHGSDLWCIPWVASARSLSASGRVGV</sequence>
<dbReference type="Proteomes" id="UP000530660">
    <property type="component" value="Unassembled WGS sequence"/>
</dbReference>
<dbReference type="PANTHER" id="PTHR34203:SF13">
    <property type="entry name" value="EXPRESSED PROTEIN"/>
    <property type="match status" value="1"/>
</dbReference>
<name>A0A7J7IJ56_9RHOD</name>
<dbReference type="SUPFAM" id="SSF53335">
    <property type="entry name" value="S-adenosyl-L-methionine-dependent methyltransferases"/>
    <property type="match status" value="1"/>
</dbReference>
<feature type="domain" description="Methyltransferase FkbM" evidence="1">
    <location>
        <begin position="38"/>
        <end position="198"/>
    </location>
</feature>
<evidence type="ECO:0000313" key="2">
    <source>
        <dbReference type="EMBL" id="KAF6003123.1"/>
    </source>
</evidence>
<evidence type="ECO:0000259" key="1">
    <source>
        <dbReference type="Pfam" id="PF05050"/>
    </source>
</evidence>
<protein>
    <recommendedName>
        <fullName evidence="1">Methyltransferase FkbM domain-containing protein</fullName>
    </recommendedName>
</protein>
<dbReference type="EMBL" id="VWRR01000008">
    <property type="protein sequence ID" value="KAF6003123.1"/>
    <property type="molecule type" value="Genomic_DNA"/>
</dbReference>
<dbReference type="PANTHER" id="PTHR34203">
    <property type="entry name" value="METHYLTRANSFERASE, FKBM FAMILY PROTEIN"/>
    <property type="match status" value="1"/>
</dbReference>
<accession>A0A7J7IJ56</accession>
<dbReference type="OrthoDB" id="5835829at2759"/>
<keyword evidence="3" id="KW-1185">Reference proteome</keyword>
<dbReference type="InterPro" id="IPR052514">
    <property type="entry name" value="SAM-dependent_MTase"/>
</dbReference>
<dbReference type="InterPro" id="IPR006342">
    <property type="entry name" value="FkbM_mtfrase"/>
</dbReference>
<dbReference type="NCBIfam" id="TIGR01444">
    <property type="entry name" value="fkbM_fam"/>
    <property type="match status" value="1"/>
</dbReference>
<evidence type="ECO:0000313" key="3">
    <source>
        <dbReference type="Proteomes" id="UP000530660"/>
    </source>
</evidence>
<reference evidence="2 3" key="1">
    <citation type="journal article" date="2020" name="J. Phycol.">
        <title>Comparative genome analysis reveals Cyanidiococcus gen. nov., a new extremophilic red algal genus sister to Cyanidioschyzon (Cyanidioschyzonaceae, Rhodophyta).</title>
        <authorList>
            <person name="Liu S.-L."/>
            <person name="Chiang Y.-R."/>
            <person name="Yoon H.S."/>
            <person name="Fu H.-Y."/>
        </authorList>
    </citation>
    <scope>NUCLEOTIDE SEQUENCE [LARGE SCALE GENOMIC DNA]</scope>
    <source>
        <strain evidence="2 3">THAL066</strain>
    </source>
</reference>
<comment type="caution">
    <text evidence="2">The sequence shown here is derived from an EMBL/GenBank/DDBJ whole genome shotgun (WGS) entry which is preliminary data.</text>
</comment>
<gene>
    <name evidence="2" type="ORF">F1559_004381</name>
</gene>
<proteinExistence type="predicted"/>
<dbReference type="InterPro" id="IPR029063">
    <property type="entry name" value="SAM-dependent_MTases_sf"/>
</dbReference>